<dbReference type="Proteomes" id="UP000255233">
    <property type="component" value="Unassembled WGS sequence"/>
</dbReference>
<evidence type="ECO:0000313" key="1">
    <source>
        <dbReference type="EMBL" id="SUE33364.1"/>
    </source>
</evidence>
<evidence type="ECO:0000313" key="2">
    <source>
        <dbReference type="Proteomes" id="UP000255233"/>
    </source>
</evidence>
<sequence length="119" mass="13927">MKNPESVKHGLLSSRRSMPSVPAPIHRAAAYHFEYGELYLFHRHSACCPACGSLWGIFDKRVNGRIYLETSSPNLRDFRKWHLLPQGYRYCRRASRRELRDYIASLVYSECRTAEKTPH</sequence>
<reference evidence="1 2" key="1">
    <citation type="submission" date="2018-06" db="EMBL/GenBank/DDBJ databases">
        <authorList>
            <consortium name="Pathogen Informatics"/>
            <person name="Doyle S."/>
        </authorList>
    </citation>
    <scope>NUCLEOTIDE SEQUENCE [LARGE SCALE GENOMIC DNA]</scope>
    <source>
        <strain evidence="1 2">NCTC11190</strain>
    </source>
</reference>
<dbReference type="RefSeq" id="WP_051214349.1">
    <property type="nucleotide sequence ID" value="NZ_CALVFX010000002.1"/>
</dbReference>
<accession>A0A379MNQ7</accession>
<dbReference type="EMBL" id="UGVL01000001">
    <property type="protein sequence ID" value="SUE33364.1"/>
    <property type="molecule type" value="Genomic_DNA"/>
</dbReference>
<organism evidence="1 2">
    <name type="scientific">Rikenella microfusus</name>
    <dbReference type="NCBI Taxonomy" id="28139"/>
    <lineage>
        <taxon>Bacteria</taxon>
        <taxon>Pseudomonadati</taxon>
        <taxon>Bacteroidota</taxon>
        <taxon>Bacteroidia</taxon>
        <taxon>Bacteroidales</taxon>
        <taxon>Rikenellaceae</taxon>
        <taxon>Rikenella</taxon>
    </lineage>
</organism>
<name>A0A379MNQ7_9BACT</name>
<proteinExistence type="predicted"/>
<protein>
    <submittedName>
        <fullName evidence="1">Uncharacterized protein</fullName>
    </submittedName>
</protein>
<gene>
    <name evidence="1" type="ORF">NCTC11190_00571</name>
</gene>
<dbReference type="AlphaFoldDB" id="A0A379MNQ7"/>
<dbReference type="OrthoDB" id="1007685at2"/>
<keyword evidence="2" id="KW-1185">Reference proteome</keyword>